<sequence>MSDEKSSEQDKELWRKSWGSVISQDGKEFWEGFQADYDYLMAQNILEKTVSEMSVADGRVTVTTPTAPPVWSHSEFMDHFAQLYSWLKGIQDLVYGKQENVTDWKLRAVSVNDCPKIIDKYSERRIAKIVLAPSKSCCNDNWSDPLCTTYVLRFEGGLTLVHAHNPVRFTGMELE</sequence>
<evidence type="ECO:0000313" key="1">
    <source>
        <dbReference type="EMBL" id="KAK6640834.1"/>
    </source>
</evidence>
<protein>
    <submittedName>
        <fullName evidence="1">Uncharacterized protein</fullName>
    </submittedName>
</protein>
<keyword evidence="2" id="KW-1185">Reference proteome</keyword>
<comment type="caution">
    <text evidence="1">The sequence shown here is derived from an EMBL/GenBank/DDBJ whole genome shotgun (WGS) entry which is preliminary data.</text>
</comment>
<evidence type="ECO:0000313" key="2">
    <source>
        <dbReference type="Proteomes" id="UP001359485"/>
    </source>
</evidence>
<name>A0ABR1BDH7_POLSC</name>
<gene>
    <name evidence="1" type="ORF">RUM44_012531</name>
</gene>
<accession>A0ABR1BDH7</accession>
<organism evidence="1 2">
    <name type="scientific">Polyplax serrata</name>
    <name type="common">Common mouse louse</name>
    <dbReference type="NCBI Taxonomy" id="468196"/>
    <lineage>
        <taxon>Eukaryota</taxon>
        <taxon>Metazoa</taxon>
        <taxon>Ecdysozoa</taxon>
        <taxon>Arthropoda</taxon>
        <taxon>Hexapoda</taxon>
        <taxon>Insecta</taxon>
        <taxon>Pterygota</taxon>
        <taxon>Neoptera</taxon>
        <taxon>Paraneoptera</taxon>
        <taxon>Psocodea</taxon>
        <taxon>Troctomorpha</taxon>
        <taxon>Phthiraptera</taxon>
        <taxon>Anoplura</taxon>
        <taxon>Polyplacidae</taxon>
        <taxon>Polyplax</taxon>
    </lineage>
</organism>
<dbReference type="EMBL" id="JAWJWF010000001">
    <property type="protein sequence ID" value="KAK6640834.1"/>
    <property type="molecule type" value="Genomic_DNA"/>
</dbReference>
<proteinExistence type="predicted"/>
<reference evidence="1 2" key="1">
    <citation type="submission" date="2023-09" db="EMBL/GenBank/DDBJ databases">
        <title>Genomes of two closely related lineages of the louse Polyplax serrata with different host specificities.</title>
        <authorList>
            <person name="Martinu J."/>
            <person name="Tarabai H."/>
            <person name="Stefka J."/>
            <person name="Hypsa V."/>
        </authorList>
    </citation>
    <scope>NUCLEOTIDE SEQUENCE [LARGE SCALE GENOMIC DNA]</scope>
    <source>
        <strain evidence="1">98ZLc_SE</strain>
    </source>
</reference>
<dbReference type="Proteomes" id="UP001359485">
    <property type="component" value="Unassembled WGS sequence"/>
</dbReference>